<dbReference type="GO" id="GO:0006865">
    <property type="term" value="P:amino acid transport"/>
    <property type="evidence" value="ECO:0007669"/>
    <property type="project" value="TreeGrafter"/>
</dbReference>
<dbReference type="AlphaFoldDB" id="A0A246IUY2"/>
<dbReference type="Proteomes" id="UP000197468">
    <property type="component" value="Unassembled WGS sequence"/>
</dbReference>
<proteinExistence type="inferred from homology"/>
<dbReference type="EMBL" id="NIOF01000019">
    <property type="protein sequence ID" value="OWQ83817.1"/>
    <property type="molecule type" value="Genomic_DNA"/>
</dbReference>
<accession>A0A246IUY2</accession>
<sequence>MCWRSGMLPPRRFSDVASDLARAMRVAAQMLGMVVMMTVAIPAGPATAATTASAVEPGRRSPQSPRACALSPDALARVQCRGELRVGIRADYPPFGQTTPAGPQGFEPALARRLTARLGVVPRFVEVSAADRMVALGEGRVDVLVATTGHTVQRDAQALFVRPHYYQSNTVVVGPRSLRLEKGDGLPALFGRTVCVTIGNSTNAELAVRGGRLMLFASARQLVEQVRNGACALAAHDDSLLLPLLPAGHEVKASFAPLPWGVVVPLDGASMARVFSQALRRDHADGTLVRLAETHGVDARWLREQQRRWSSWPCDQPGELAARETTDGPDAGDTQGCFDPPRDSQLAATPIAETVDRMERWLRERWGLELTLAMLKTQVALRLFLEGVSMSVALVLGAVLATGVLALAFGAALTARGRWLRWPARGALAAVQSTPLVLHMSVAGLLLSSAGLATMGMVWLVAVAVLGLFNGSHAGQALAESRICLSAAGEPSGLLAAGLHARAQLIAFAANATRGTPAASLIGVPELLAAQTDIASFSSESSTTFVVLLVVYVALVAGVMALLHRLERRLRTLDARP</sequence>
<evidence type="ECO:0000256" key="2">
    <source>
        <dbReference type="ARBA" id="ARBA00022448"/>
    </source>
</evidence>
<reference evidence="7 8" key="1">
    <citation type="journal article" date="2008" name="Int. J. Syst. Evol. Microbiol.">
        <title>Description of Roseateles aquatilis sp. nov. and Roseateles terrae sp. nov., in the class Betaproteobacteria, and emended description of the genus Roseateles.</title>
        <authorList>
            <person name="Gomila M."/>
            <person name="Bowien B."/>
            <person name="Falsen E."/>
            <person name="Moore E.R."/>
            <person name="Lalucat J."/>
        </authorList>
    </citation>
    <scope>NUCLEOTIDE SEQUENCE [LARGE SCALE GENOMIC DNA]</scope>
    <source>
        <strain evidence="7 8">CCUG 48205</strain>
    </source>
</reference>
<feature type="transmembrane region" description="Helical" evidence="5">
    <location>
        <begin position="545"/>
        <end position="563"/>
    </location>
</feature>
<comment type="caution">
    <text evidence="7">The sequence shown here is derived from an EMBL/GenBank/DDBJ whole genome shotgun (WGS) entry which is preliminary data.</text>
</comment>
<dbReference type="InterPro" id="IPR051455">
    <property type="entry name" value="Bact_solute-bind_prot3"/>
</dbReference>
<feature type="transmembrane region" description="Helical" evidence="5">
    <location>
        <begin position="436"/>
        <end position="469"/>
    </location>
</feature>
<keyword evidence="5" id="KW-0812">Transmembrane</keyword>
<dbReference type="PANTHER" id="PTHR30085">
    <property type="entry name" value="AMINO ACID ABC TRANSPORTER PERMEASE"/>
    <property type="match status" value="1"/>
</dbReference>
<dbReference type="SUPFAM" id="SSF53850">
    <property type="entry name" value="Periplasmic binding protein-like II"/>
    <property type="match status" value="1"/>
</dbReference>
<organism evidence="7 8">
    <name type="scientific">Roseateles aquatilis</name>
    <dbReference type="NCBI Taxonomy" id="431061"/>
    <lineage>
        <taxon>Bacteria</taxon>
        <taxon>Pseudomonadati</taxon>
        <taxon>Pseudomonadota</taxon>
        <taxon>Betaproteobacteria</taxon>
        <taxon>Burkholderiales</taxon>
        <taxon>Sphaerotilaceae</taxon>
        <taxon>Roseateles</taxon>
    </lineage>
</organism>
<feature type="domain" description="Solute-binding protein family 3/N-terminal" evidence="6">
    <location>
        <begin position="83"/>
        <end position="299"/>
    </location>
</feature>
<evidence type="ECO:0000256" key="1">
    <source>
        <dbReference type="ARBA" id="ARBA00010333"/>
    </source>
</evidence>
<dbReference type="SMART" id="SM00062">
    <property type="entry name" value="PBPb"/>
    <property type="match status" value="1"/>
</dbReference>
<evidence type="ECO:0000256" key="4">
    <source>
        <dbReference type="SAM" id="MobiDB-lite"/>
    </source>
</evidence>
<protein>
    <recommendedName>
        <fullName evidence="6">Solute-binding protein family 3/N-terminal domain-containing protein</fullName>
    </recommendedName>
</protein>
<dbReference type="Gene3D" id="3.40.190.10">
    <property type="entry name" value="Periplasmic binding protein-like II"/>
    <property type="match status" value="2"/>
</dbReference>
<dbReference type="PANTHER" id="PTHR30085:SF6">
    <property type="entry name" value="ABC TRANSPORTER GLUTAMINE-BINDING PROTEIN GLNH"/>
    <property type="match status" value="1"/>
</dbReference>
<evidence type="ECO:0000259" key="6">
    <source>
        <dbReference type="SMART" id="SM00062"/>
    </source>
</evidence>
<dbReference type="Pfam" id="PF00497">
    <property type="entry name" value="SBP_bac_3"/>
    <property type="match status" value="1"/>
</dbReference>
<gene>
    <name evidence="7" type="ORF">CDN99_25465</name>
</gene>
<dbReference type="InterPro" id="IPR001638">
    <property type="entry name" value="Solute-binding_3/MltF_N"/>
</dbReference>
<keyword evidence="8" id="KW-1185">Reference proteome</keyword>
<evidence type="ECO:0000313" key="8">
    <source>
        <dbReference type="Proteomes" id="UP000197468"/>
    </source>
</evidence>
<keyword evidence="5" id="KW-1133">Transmembrane helix</keyword>
<feature type="region of interest" description="Disordered" evidence="4">
    <location>
        <begin position="313"/>
        <end position="343"/>
    </location>
</feature>
<evidence type="ECO:0000313" key="7">
    <source>
        <dbReference type="EMBL" id="OWQ83817.1"/>
    </source>
</evidence>
<comment type="similarity">
    <text evidence="1">Belongs to the bacterial solute-binding protein 3 family.</text>
</comment>
<keyword evidence="5" id="KW-0472">Membrane</keyword>
<keyword evidence="2" id="KW-0813">Transport</keyword>
<evidence type="ECO:0000256" key="3">
    <source>
        <dbReference type="ARBA" id="ARBA00022729"/>
    </source>
</evidence>
<evidence type="ECO:0000256" key="5">
    <source>
        <dbReference type="SAM" id="Phobius"/>
    </source>
</evidence>
<name>A0A246IUY2_9BURK</name>
<feature type="transmembrane region" description="Helical" evidence="5">
    <location>
        <begin position="392"/>
        <end position="415"/>
    </location>
</feature>
<keyword evidence="3" id="KW-0732">Signal</keyword>